<dbReference type="RefSeq" id="WP_000165579.1">
    <property type="nucleotide sequence ID" value="NZ_CADDXB010000001.1"/>
</dbReference>
<organism evidence="1 2">
    <name type="scientific">Vibrio cholerae</name>
    <dbReference type="NCBI Taxonomy" id="666"/>
    <lineage>
        <taxon>Bacteria</taxon>
        <taxon>Pseudomonadati</taxon>
        <taxon>Pseudomonadota</taxon>
        <taxon>Gammaproteobacteria</taxon>
        <taxon>Vibrionales</taxon>
        <taxon>Vibrionaceae</taxon>
        <taxon>Vibrio</taxon>
    </lineage>
</organism>
<dbReference type="EMBL" id="CWQY01000004">
    <property type="protein sequence ID" value="CSC21689.1"/>
    <property type="molecule type" value="Genomic_DNA"/>
</dbReference>
<reference evidence="1 2" key="1">
    <citation type="submission" date="2015-07" db="EMBL/GenBank/DDBJ databases">
        <authorList>
            <consortium name="Pathogen Informatics"/>
        </authorList>
    </citation>
    <scope>NUCLEOTIDE SEQUENCE [LARGE SCALE GENOMIC DNA]</scope>
    <source>
        <strain evidence="1 2">A316</strain>
    </source>
</reference>
<sequence>MTKPKKFLINTIVDAQPFSSGEAWKLLGDVEDLPEGFNDLHGYMVTIHTPRGSHPLWIPAVFFEAISSEVI</sequence>
<name>A0A655TE47_VIBCL</name>
<dbReference type="Proteomes" id="UP000041770">
    <property type="component" value="Unassembled WGS sequence"/>
</dbReference>
<proteinExistence type="predicted"/>
<accession>A0A655TE47</accession>
<evidence type="ECO:0000313" key="2">
    <source>
        <dbReference type="Proteomes" id="UP000041770"/>
    </source>
</evidence>
<dbReference type="AlphaFoldDB" id="A0A655TE47"/>
<gene>
    <name evidence="1" type="ORF">ERS013200_00850</name>
</gene>
<evidence type="ECO:0000313" key="1">
    <source>
        <dbReference type="EMBL" id="CSC21689.1"/>
    </source>
</evidence>
<protein>
    <submittedName>
        <fullName evidence="1">Uncharacterized protein</fullName>
    </submittedName>
</protein>